<dbReference type="EMBL" id="SMKU01000531">
    <property type="protein sequence ID" value="TDD62425.1"/>
    <property type="molecule type" value="Genomic_DNA"/>
</dbReference>
<dbReference type="Gene3D" id="1.10.260.40">
    <property type="entry name" value="lambda repressor-like DNA-binding domains"/>
    <property type="match status" value="1"/>
</dbReference>
<proteinExistence type="predicted"/>
<evidence type="ECO:0000313" key="2">
    <source>
        <dbReference type="EMBL" id="TDD62425.1"/>
    </source>
</evidence>
<dbReference type="GO" id="GO:0003677">
    <property type="term" value="F:DNA binding"/>
    <property type="evidence" value="ECO:0007669"/>
    <property type="project" value="InterPro"/>
</dbReference>
<keyword evidence="1" id="KW-0175">Coiled coil</keyword>
<dbReference type="Proteomes" id="UP000294513">
    <property type="component" value="Unassembled WGS sequence"/>
</dbReference>
<protein>
    <submittedName>
        <fullName evidence="2">Uncharacterized protein</fullName>
    </submittedName>
</protein>
<dbReference type="CDD" id="cd00093">
    <property type="entry name" value="HTH_XRE"/>
    <property type="match status" value="1"/>
</dbReference>
<gene>
    <name evidence="2" type="ORF">E1298_44695</name>
</gene>
<dbReference type="SUPFAM" id="SSF47413">
    <property type="entry name" value="lambda repressor-like DNA-binding domains"/>
    <property type="match status" value="1"/>
</dbReference>
<sequence length="201" mass="22746">MSGDASRGQFGSILLSEDNIARRISWEMRRRGWSQERMAKEMTDAGHPFHQSSVSKIVSPKDGKRRSISVDDAIGFAKVFGVPFDEVLIPLEAVWDSELRAELDRLDELQQQREALDREAAGLVTRIVKLVQAAGEEHFDQRMDSTSGDERRRLLDEMLRWGQRLMAQVDAGVLDGLSEEEALSRLRQLTFGERFDQGGAE</sequence>
<dbReference type="OrthoDB" id="4217458at2"/>
<accession>A0A4R4ZUA7</accession>
<organism evidence="2 3">
    <name type="scientific">Actinomadura rubrisoli</name>
    <dbReference type="NCBI Taxonomy" id="2530368"/>
    <lineage>
        <taxon>Bacteria</taxon>
        <taxon>Bacillati</taxon>
        <taxon>Actinomycetota</taxon>
        <taxon>Actinomycetes</taxon>
        <taxon>Streptosporangiales</taxon>
        <taxon>Thermomonosporaceae</taxon>
        <taxon>Actinomadura</taxon>
    </lineage>
</organism>
<evidence type="ECO:0000256" key="1">
    <source>
        <dbReference type="SAM" id="Coils"/>
    </source>
</evidence>
<keyword evidence="3" id="KW-1185">Reference proteome</keyword>
<reference evidence="2 3" key="1">
    <citation type="submission" date="2019-03" db="EMBL/GenBank/DDBJ databases">
        <title>Draft genome sequences of novel Actinobacteria.</title>
        <authorList>
            <person name="Sahin N."/>
            <person name="Ay H."/>
            <person name="Saygin H."/>
        </authorList>
    </citation>
    <scope>NUCLEOTIDE SEQUENCE [LARGE SCALE GENOMIC DNA]</scope>
    <source>
        <strain evidence="2 3">H3C3</strain>
    </source>
</reference>
<feature type="coiled-coil region" evidence="1">
    <location>
        <begin position="99"/>
        <end position="126"/>
    </location>
</feature>
<dbReference type="InterPro" id="IPR001387">
    <property type="entry name" value="Cro/C1-type_HTH"/>
</dbReference>
<dbReference type="AlphaFoldDB" id="A0A4R4ZUA7"/>
<comment type="caution">
    <text evidence="2">The sequence shown here is derived from an EMBL/GenBank/DDBJ whole genome shotgun (WGS) entry which is preliminary data.</text>
</comment>
<dbReference type="RefSeq" id="WP_131903442.1">
    <property type="nucleotide sequence ID" value="NZ_SMKU01000531.1"/>
</dbReference>
<name>A0A4R4ZUA7_9ACTN</name>
<evidence type="ECO:0000313" key="3">
    <source>
        <dbReference type="Proteomes" id="UP000294513"/>
    </source>
</evidence>
<dbReference type="InterPro" id="IPR010982">
    <property type="entry name" value="Lambda_DNA-bd_dom_sf"/>
</dbReference>